<organism evidence="2 3">
    <name type="scientific">Lentzea atacamensis</name>
    <dbReference type="NCBI Taxonomy" id="531938"/>
    <lineage>
        <taxon>Bacteria</taxon>
        <taxon>Bacillati</taxon>
        <taxon>Actinomycetota</taxon>
        <taxon>Actinomycetes</taxon>
        <taxon>Pseudonocardiales</taxon>
        <taxon>Pseudonocardiaceae</taxon>
        <taxon>Lentzea</taxon>
    </lineage>
</organism>
<dbReference type="Proteomes" id="UP000248714">
    <property type="component" value="Unassembled WGS sequence"/>
</dbReference>
<proteinExistence type="predicted"/>
<keyword evidence="1" id="KW-0812">Transmembrane</keyword>
<dbReference type="RefSeq" id="WP_146771891.1">
    <property type="nucleotide sequence ID" value="NZ_QLTT01000006.1"/>
</dbReference>
<evidence type="ECO:0000256" key="1">
    <source>
        <dbReference type="SAM" id="Phobius"/>
    </source>
</evidence>
<protein>
    <submittedName>
        <fullName evidence="2">Uncharacterized protein</fullName>
    </submittedName>
</protein>
<keyword evidence="1" id="KW-1133">Transmembrane helix</keyword>
<sequence>MLREAILFLEEFIRGHGPPAVAKAVVGLMSFAVLLGAVLGSTAIKSGALVAAILLAATAGIVLAANRGSERRELEAHKELVSRYCNHIDKVRAGYQIREWDETMVIGDRGDAQAKVTVRLRPLRADLLFIRLKFGCGWNQPARYRHRVRMSVRNLLVDGSAGTTLQKTLSWPKDGAMTAIIHFHSPPQEDSEISFAVELDWPKRCLPLMEGSPDEFALMFAQPVAHAIYKVVLPTDTDAYVEPIGQTPDGYRLDKCQDDMRRQTITLELFDPPVRHRAGARLELVKEQRAVSRR</sequence>
<feature type="transmembrane region" description="Helical" evidence="1">
    <location>
        <begin position="46"/>
        <end position="65"/>
    </location>
</feature>
<evidence type="ECO:0000313" key="3">
    <source>
        <dbReference type="Proteomes" id="UP000248714"/>
    </source>
</evidence>
<reference evidence="2 3" key="1">
    <citation type="submission" date="2018-06" db="EMBL/GenBank/DDBJ databases">
        <title>Genomic Encyclopedia of Type Strains, Phase IV (KMG-IV): sequencing the most valuable type-strain genomes for metagenomic binning, comparative biology and taxonomic classification.</title>
        <authorList>
            <person name="Goeker M."/>
        </authorList>
    </citation>
    <scope>NUCLEOTIDE SEQUENCE [LARGE SCALE GENOMIC DNA]</scope>
    <source>
        <strain evidence="2 3">DSM 45479</strain>
    </source>
</reference>
<feature type="transmembrane region" description="Helical" evidence="1">
    <location>
        <begin position="20"/>
        <end position="40"/>
    </location>
</feature>
<comment type="caution">
    <text evidence="2">The sequence shown here is derived from an EMBL/GenBank/DDBJ whole genome shotgun (WGS) entry which is preliminary data.</text>
</comment>
<name>A0ABX9E7H3_9PSEU</name>
<keyword evidence="3" id="KW-1185">Reference proteome</keyword>
<accession>A0ABX9E7H3</accession>
<keyword evidence="1" id="KW-0472">Membrane</keyword>
<gene>
    <name evidence="2" type="ORF">C8D87_106532</name>
</gene>
<evidence type="ECO:0000313" key="2">
    <source>
        <dbReference type="EMBL" id="RAS64126.1"/>
    </source>
</evidence>
<dbReference type="EMBL" id="QLTT01000006">
    <property type="protein sequence ID" value="RAS64126.1"/>
    <property type="molecule type" value="Genomic_DNA"/>
</dbReference>